<sequence length="161" mass="18420">MRFSKVAMILQGASLFVVTSASFMTAHVASESKVFNCLGRRFTVADFAEEKNRAHRHIAEGNMISKASNIIEEEIRIDGEKNTILYSDAETTRFYYYQLRGHSYVENHNGYDRHVKHSILIDNLYRVSAMIIDEKWIARDGNVAANDKVIDKKPSFCSIDH</sequence>
<name>A0A383UZE0_BLUHO</name>
<gene>
    <name evidence="2" type="ORF">BLGHR1_15919</name>
</gene>
<dbReference type="EMBL" id="UNSH01000072">
    <property type="protein sequence ID" value="SZF05119.1"/>
    <property type="molecule type" value="Genomic_DNA"/>
</dbReference>
<organism evidence="2 3">
    <name type="scientific">Blumeria hordei</name>
    <name type="common">Barley powdery mildew</name>
    <name type="synonym">Blumeria graminis f. sp. hordei</name>
    <dbReference type="NCBI Taxonomy" id="2867405"/>
    <lineage>
        <taxon>Eukaryota</taxon>
        <taxon>Fungi</taxon>
        <taxon>Dikarya</taxon>
        <taxon>Ascomycota</taxon>
        <taxon>Pezizomycotina</taxon>
        <taxon>Leotiomycetes</taxon>
        <taxon>Erysiphales</taxon>
        <taxon>Erysiphaceae</taxon>
        <taxon>Blumeria</taxon>
    </lineage>
</organism>
<feature type="signal peptide" evidence="1">
    <location>
        <begin position="1"/>
        <end position="21"/>
    </location>
</feature>
<evidence type="ECO:0000256" key="1">
    <source>
        <dbReference type="SAM" id="SignalP"/>
    </source>
</evidence>
<dbReference type="Proteomes" id="UP000275772">
    <property type="component" value="Unassembled WGS sequence"/>
</dbReference>
<accession>A0A383UZE0</accession>
<evidence type="ECO:0000313" key="3">
    <source>
        <dbReference type="Proteomes" id="UP000275772"/>
    </source>
</evidence>
<feature type="chain" id="PRO_5016996101" evidence="1">
    <location>
        <begin position="22"/>
        <end position="161"/>
    </location>
</feature>
<protein>
    <submittedName>
        <fullName evidence="2">Uncharacterized protein</fullName>
    </submittedName>
</protein>
<proteinExistence type="predicted"/>
<dbReference type="AlphaFoldDB" id="A0A383UZE0"/>
<keyword evidence="1" id="KW-0732">Signal</keyword>
<reference evidence="2 3" key="1">
    <citation type="submission" date="2017-11" db="EMBL/GenBank/DDBJ databases">
        <authorList>
            <person name="Kracher B."/>
        </authorList>
    </citation>
    <scope>NUCLEOTIDE SEQUENCE [LARGE SCALE GENOMIC DNA]</scope>
    <source>
        <strain evidence="2 3">RACE1</strain>
    </source>
</reference>
<evidence type="ECO:0000313" key="2">
    <source>
        <dbReference type="EMBL" id="SZF05119.1"/>
    </source>
</evidence>
<dbReference type="VEuPathDB" id="FungiDB:BLGHR1_15919"/>